<dbReference type="PANTHER" id="PTHR23078:SF3">
    <property type="entry name" value="VESICLE-FUSING ATPASE"/>
    <property type="match status" value="1"/>
</dbReference>
<dbReference type="Pfam" id="PF00004">
    <property type="entry name" value="AAA"/>
    <property type="match status" value="2"/>
</dbReference>
<dbReference type="Proteomes" id="UP000615446">
    <property type="component" value="Unassembled WGS sequence"/>
</dbReference>
<dbReference type="CDD" id="cd00009">
    <property type="entry name" value="AAA"/>
    <property type="match status" value="1"/>
</dbReference>
<dbReference type="FunFam" id="3.40.50.300:FF:000187">
    <property type="entry name" value="Vesicular-fusion ATPase SEC18"/>
    <property type="match status" value="1"/>
</dbReference>
<evidence type="ECO:0000256" key="2">
    <source>
        <dbReference type="ARBA" id="ARBA00006914"/>
    </source>
</evidence>
<dbReference type="InterPro" id="IPR029067">
    <property type="entry name" value="CDC48_domain_2-like_sf"/>
</dbReference>
<evidence type="ECO:0000256" key="4">
    <source>
        <dbReference type="ARBA" id="ARBA00022490"/>
    </source>
</evidence>
<dbReference type="InterPro" id="IPR009010">
    <property type="entry name" value="Asp_de-COase-like_dom_sf"/>
</dbReference>
<keyword evidence="4 12" id="KW-0963">Cytoplasm</keyword>
<dbReference type="CDD" id="cd19504">
    <property type="entry name" value="RecA-like_NSF-SEC18_r1-like"/>
    <property type="match status" value="1"/>
</dbReference>
<dbReference type="InterPro" id="IPR027417">
    <property type="entry name" value="P-loop_NTPase"/>
</dbReference>
<gene>
    <name evidence="16" type="ORF">RCL2_001614700</name>
    <name evidence="15" type="ORF">RclHR1_20770002</name>
</gene>
<keyword evidence="17" id="KW-1185">Reference proteome</keyword>
<dbReference type="GO" id="GO:0035494">
    <property type="term" value="P:SNARE complex disassembly"/>
    <property type="evidence" value="ECO:0007669"/>
    <property type="project" value="InterPro"/>
</dbReference>
<keyword evidence="9 12" id="KW-0653">Protein transport</keyword>
<organism evidence="15 17">
    <name type="scientific">Rhizophagus clarus</name>
    <dbReference type="NCBI Taxonomy" id="94130"/>
    <lineage>
        <taxon>Eukaryota</taxon>
        <taxon>Fungi</taxon>
        <taxon>Fungi incertae sedis</taxon>
        <taxon>Mucoromycota</taxon>
        <taxon>Glomeromycotina</taxon>
        <taxon>Glomeromycetes</taxon>
        <taxon>Glomerales</taxon>
        <taxon>Glomeraceae</taxon>
        <taxon>Rhizophagus</taxon>
    </lineage>
</organism>
<dbReference type="PANTHER" id="PTHR23078">
    <property type="entry name" value="VESICULAR-FUSION PROTEIN NSF"/>
    <property type="match status" value="1"/>
</dbReference>
<evidence type="ECO:0000256" key="11">
    <source>
        <dbReference type="ARBA" id="ARBA00068637"/>
    </source>
</evidence>
<dbReference type="SUPFAM" id="SSF54585">
    <property type="entry name" value="Cdc48 domain 2-like"/>
    <property type="match status" value="1"/>
</dbReference>
<keyword evidence="6 12" id="KW-0547">Nucleotide-binding</keyword>
<dbReference type="InterPro" id="IPR054419">
    <property type="entry name" value="NSF_ATPase_lid"/>
</dbReference>
<dbReference type="EMBL" id="BEXD01001199">
    <property type="protein sequence ID" value="GBB92896.1"/>
    <property type="molecule type" value="Genomic_DNA"/>
</dbReference>
<evidence type="ECO:0000256" key="7">
    <source>
        <dbReference type="ARBA" id="ARBA00022840"/>
    </source>
</evidence>
<dbReference type="SMART" id="SM00382">
    <property type="entry name" value="AAA"/>
    <property type="match status" value="2"/>
</dbReference>
<evidence type="ECO:0000256" key="13">
    <source>
        <dbReference type="SAM" id="MobiDB-lite"/>
    </source>
</evidence>
<evidence type="ECO:0000313" key="17">
    <source>
        <dbReference type="Proteomes" id="UP000247702"/>
    </source>
</evidence>
<dbReference type="EMBL" id="BLAL01000183">
    <property type="protein sequence ID" value="GES89247.1"/>
    <property type="molecule type" value="Genomic_DNA"/>
</dbReference>
<dbReference type="Proteomes" id="UP000247702">
    <property type="component" value="Unassembled WGS sequence"/>
</dbReference>
<evidence type="ECO:0000259" key="14">
    <source>
        <dbReference type="SMART" id="SM00382"/>
    </source>
</evidence>
<dbReference type="SUPFAM" id="SSF52540">
    <property type="entry name" value="P-loop containing nucleoside triphosphate hydrolases"/>
    <property type="match status" value="2"/>
</dbReference>
<reference evidence="16" key="2">
    <citation type="submission" date="2019-10" db="EMBL/GenBank/DDBJ databases">
        <title>Conservation and host-specific expression of non-tandemly repeated heterogenous ribosome RNA gene in arbuscular mycorrhizal fungi.</title>
        <authorList>
            <person name="Maeda T."/>
            <person name="Kobayashi Y."/>
            <person name="Nakagawa T."/>
            <person name="Ezawa T."/>
            <person name="Yamaguchi K."/>
            <person name="Bino T."/>
            <person name="Nishimoto Y."/>
            <person name="Shigenobu S."/>
            <person name="Kawaguchi M."/>
        </authorList>
    </citation>
    <scope>NUCLEOTIDE SEQUENCE</scope>
    <source>
        <strain evidence="16">HR1</strain>
    </source>
</reference>
<dbReference type="InterPro" id="IPR003959">
    <property type="entry name" value="ATPase_AAA_core"/>
</dbReference>
<comment type="similarity">
    <text evidence="2 12">Belongs to the AAA ATPase family.</text>
</comment>
<evidence type="ECO:0000256" key="12">
    <source>
        <dbReference type="RuleBase" id="RU367045"/>
    </source>
</evidence>
<keyword evidence="5" id="KW-0677">Repeat</keyword>
<dbReference type="InterPro" id="IPR039812">
    <property type="entry name" value="Vesicle-fus_ATPase"/>
</dbReference>
<feature type="region of interest" description="Disordered" evidence="13">
    <location>
        <begin position="1"/>
        <end position="20"/>
    </location>
</feature>
<dbReference type="OrthoDB" id="9982946at2759"/>
<keyword evidence="3 12" id="KW-0813">Transport</keyword>
<dbReference type="Gene3D" id="3.40.50.300">
    <property type="entry name" value="P-loop containing nucleotide triphosphate hydrolases"/>
    <property type="match status" value="2"/>
</dbReference>
<name>A0A2Z6RKN7_9GLOM</name>
<dbReference type="AlphaFoldDB" id="A0A2Z6RKN7"/>
<evidence type="ECO:0000256" key="10">
    <source>
        <dbReference type="ARBA" id="ARBA00056429"/>
    </source>
</evidence>
<dbReference type="InterPro" id="IPR041569">
    <property type="entry name" value="AAA_lid_3"/>
</dbReference>
<dbReference type="Pfam" id="PF21964">
    <property type="entry name" value="NSF_ATPase_lid"/>
    <property type="match status" value="1"/>
</dbReference>
<dbReference type="InterPro" id="IPR003960">
    <property type="entry name" value="ATPase_AAA_CS"/>
</dbReference>
<dbReference type="GO" id="GO:0043001">
    <property type="term" value="P:Golgi to plasma membrane protein transport"/>
    <property type="evidence" value="ECO:0007669"/>
    <property type="project" value="TreeGrafter"/>
</dbReference>
<dbReference type="PROSITE" id="PS00674">
    <property type="entry name" value="AAA"/>
    <property type="match status" value="1"/>
</dbReference>
<evidence type="ECO:0000256" key="5">
    <source>
        <dbReference type="ARBA" id="ARBA00022737"/>
    </source>
</evidence>
<keyword evidence="12" id="KW-0378">Hydrolase</keyword>
<evidence type="ECO:0000256" key="6">
    <source>
        <dbReference type="ARBA" id="ARBA00022741"/>
    </source>
</evidence>
<evidence type="ECO:0000256" key="1">
    <source>
        <dbReference type="ARBA" id="ARBA00004496"/>
    </source>
</evidence>
<sequence>MDPHNRSRLHNSPPVPNPLNQASITMKVGKSSSEAQALTNFLFVCPRDFHPSVRYVIINDQFVFSIKPEENQPARQLGMSYIHRRWASLSLNQEVSVAPYDPSFEGAYHYLGDIELEVGFLQKNQDSNEQFDTVEMSNIFCQCFSDQIFTIGQQLVFDFHAINLMVTIRKINHVIDFSELQNFEMGQGQRAGRRGILTPQTSIHWTKAANSPIKLEGSLKSKTSHAIIQPNFKFENMGIGGLDSEIGAIFRRAFASRIFPPDLAEKFGIEHVRGVLLHGPPGTGKTLIARQIGKMLNAREPKIVNGPEILNKYVGQSEENIRKLFADAEKEYKEKGDDSGLHIIIFDELDAICKQRGSKNDGTGVGDSVVNQLLAKLDGVEQLNNILIIGMTNRIDMIDEALLRPGRLEVHMEIDLPDKDGRLQILKIHTSKMRQNKIMDPDVDLTELAELTKNFSGAEINGLVKSASSFAFNRHVKVEELASVTPDVSDVRVIREDFMEALNEVRPAFGVSEEELYQCVHNEIINFSSNIEKIISDGKLFVDQVKQSSRTPLVSVLLRGPPGSGKTALAATMAMSSEFPFIKLISPENMVGYSEISKMIMIHKVFSDSYKSPLSVIVIDNIERLLNWVELGPRFSNPILQTLLVLFKKRPPKDRRLLILATTNFGQSELKDLSMSDCFNSEIYVPNVNELESVDHVLKELKLFDDYEREQAISGLEGVELNIGIKKLLMIIEMCRQDVENRVEKFVDTIKALNVTESTNYRRENINGSIGSINAFPTMPNYGSQDLATRADRADGTDRADYPEAPNQY</sequence>
<feature type="domain" description="AAA+ ATPase" evidence="14">
    <location>
        <begin position="552"/>
        <end position="689"/>
    </location>
</feature>
<comment type="function">
    <text evidence="10 12">Required for vesicle-mediated transport. Catalyzes the fusion of transport vesicles within the Golgi cisternae. Is also required for transport from the endoplasmic reticulum to the Golgi stack. Seems to function as a fusion protein required for the delivery of cargo proteins to all compartments of the Golgi stack independent of vesicle origin.</text>
</comment>
<dbReference type="Gene3D" id="3.10.330.10">
    <property type="match status" value="1"/>
</dbReference>
<evidence type="ECO:0000256" key="9">
    <source>
        <dbReference type="ARBA" id="ARBA00022927"/>
    </source>
</evidence>
<dbReference type="SUPFAM" id="SSF50692">
    <property type="entry name" value="ADC-like"/>
    <property type="match status" value="1"/>
</dbReference>
<evidence type="ECO:0000313" key="16">
    <source>
        <dbReference type="EMBL" id="GES89247.1"/>
    </source>
</evidence>
<dbReference type="FunFam" id="3.40.50.300:FF:000166">
    <property type="entry name" value="vesicle-fusing ATPase isoform X1"/>
    <property type="match status" value="1"/>
</dbReference>
<dbReference type="FunFam" id="1.10.8.60:FF:000026">
    <property type="entry name" value="vesicle-fusing ATPase isoform X1"/>
    <property type="match status" value="1"/>
</dbReference>
<dbReference type="Pfam" id="PF17862">
    <property type="entry name" value="AAA_lid_3"/>
    <property type="match status" value="1"/>
</dbReference>
<feature type="domain" description="AAA+ ATPase" evidence="14">
    <location>
        <begin position="271"/>
        <end position="418"/>
    </location>
</feature>
<evidence type="ECO:0000313" key="15">
    <source>
        <dbReference type="EMBL" id="GBB92896.1"/>
    </source>
</evidence>
<comment type="subcellular location">
    <subcellularLocation>
        <location evidence="1 12">Cytoplasm</location>
    </subcellularLocation>
</comment>
<dbReference type="GO" id="GO:0006891">
    <property type="term" value="P:intra-Golgi vesicle-mediated transport"/>
    <property type="evidence" value="ECO:0007669"/>
    <property type="project" value="TreeGrafter"/>
</dbReference>
<dbReference type="Gene3D" id="2.40.40.20">
    <property type="match status" value="1"/>
</dbReference>
<dbReference type="InterPro" id="IPR003593">
    <property type="entry name" value="AAA+_ATPase"/>
</dbReference>
<dbReference type="Gene3D" id="1.10.8.60">
    <property type="match status" value="2"/>
</dbReference>
<proteinExistence type="inferred from homology"/>
<dbReference type="GO" id="GO:0016887">
    <property type="term" value="F:ATP hydrolysis activity"/>
    <property type="evidence" value="ECO:0007669"/>
    <property type="project" value="InterPro"/>
</dbReference>
<dbReference type="FunFam" id="2.40.40.20:FF:000012">
    <property type="entry name" value="Vesicle-fusing ATPase protein"/>
    <property type="match status" value="1"/>
</dbReference>
<protein>
    <recommendedName>
        <fullName evidence="11 12">Vesicular-fusion protein SEC18</fullName>
    </recommendedName>
</protein>
<evidence type="ECO:0000256" key="3">
    <source>
        <dbReference type="ARBA" id="ARBA00022448"/>
    </source>
</evidence>
<keyword evidence="8 12" id="KW-0931">ER-Golgi transport</keyword>
<evidence type="ECO:0000256" key="8">
    <source>
        <dbReference type="ARBA" id="ARBA00022892"/>
    </source>
</evidence>
<dbReference type="GO" id="GO:0005524">
    <property type="term" value="F:ATP binding"/>
    <property type="evidence" value="ECO:0007669"/>
    <property type="project" value="UniProtKB-UniRule"/>
</dbReference>
<reference evidence="15 17" key="1">
    <citation type="submission" date="2017-11" db="EMBL/GenBank/DDBJ databases">
        <title>The genome of Rhizophagus clarus HR1 reveals common genetic basis of auxotrophy among arbuscular mycorrhizal fungi.</title>
        <authorList>
            <person name="Kobayashi Y."/>
        </authorList>
    </citation>
    <scope>NUCLEOTIDE SEQUENCE [LARGE SCALE GENOMIC DNA]</scope>
    <source>
        <strain evidence="15 17">HR1</strain>
    </source>
</reference>
<dbReference type="GO" id="GO:0005795">
    <property type="term" value="C:Golgi stack"/>
    <property type="evidence" value="ECO:0007669"/>
    <property type="project" value="TreeGrafter"/>
</dbReference>
<accession>A0A2Z6RKN7</accession>
<dbReference type="STRING" id="94130.A0A2Z6RKN7"/>
<comment type="caution">
    <text evidence="15">The sequence shown here is derived from an EMBL/GenBank/DDBJ whole genome shotgun (WGS) entry which is preliminary data.</text>
</comment>
<keyword evidence="7 12" id="KW-0067">ATP-binding</keyword>